<dbReference type="PRINTS" id="PR00364">
    <property type="entry name" value="DISEASERSIST"/>
</dbReference>
<feature type="domain" description="HTH cro/C1-type" evidence="2">
    <location>
        <begin position="10"/>
        <end position="66"/>
    </location>
</feature>
<organism evidence="3 4">
    <name type="scientific">Saccharothrix tamanrassetensis</name>
    <dbReference type="NCBI Taxonomy" id="1051531"/>
    <lineage>
        <taxon>Bacteria</taxon>
        <taxon>Bacillati</taxon>
        <taxon>Actinomycetota</taxon>
        <taxon>Actinomycetes</taxon>
        <taxon>Pseudonocardiales</taxon>
        <taxon>Pseudonocardiaceae</taxon>
        <taxon>Saccharothrix</taxon>
    </lineage>
</organism>
<keyword evidence="4" id="KW-1185">Reference proteome</keyword>
<dbReference type="InterPro" id="IPR001387">
    <property type="entry name" value="Cro/C1-type_HTH"/>
</dbReference>
<evidence type="ECO:0000256" key="1">
    <source>
        <dbReference type="SAM" id="MobiDB-lite"/>
    </source>
</evidence>
<dbReference type="InterPro" id="IPR019734">
    <property type="entry name" value="TPR_rpt"/>
</dbReference>
<name>A0A841CTU8_9PSEU</name>
<dbReference type="PROSITE" id="PS50943">
    <property type="entry name" value="HTH_CROC1"/>
    <property type="match status" value="1"/>
</dbReference>
<dbReference type="EMBL" id="JACHJN010000023">
    <property type="protein sequence ID" value="MBB5960740.1"/>
    <property type="molecule type" value="Genomic_DNA"/>
</dbReference>
<dbReference type="Gene3D" id="1.10.260.40">
    <property type="entry name" value="lambda repressor-like DNA-binding domains"/>
    <property type="match status" value="1"/>
</dbReference>
<gene>
    <name evidence="3" type="ORF">FHS29_007368</name>
</gene>
<dbReference type="Proteomes" id="UP000547510">
    <property type="component" value="Unassembled WGS sequence"/>
</dbReference>
<dbReference type="InterPro" id="IPR027417">
    <property type="entry name" value="P-loop_NTPase"/>
</dbReference>
<dbReference type="Gene3D" id="1.10.10.10">
    <property type="entry name" value="Winged helix-like DNA-binding domain superfamily/Winged helix DNA-binding domain"/>
    <property type="match status" value="1"/>
</dbReference>
<proteinExistence type="predicted"/>
<evidence type="ECO:0000313" key="3">
    <source>
        <dbReference type="EMBL" id="MBB5960740.1"/>
    </source>
</evidence>
<dbReference type="SUPFAM" id="SSF48452">
    <property type="entry name" value="TPR-like"/>
    <property type="match status" value="1"/>
</dbReference>
<feature type="region of interest" description="Disordered" evidence="1">
    <location>
        <begin position="623"/>
        <end position="651"/>
    </location>
</feature>
<dbReference type="SUPFAM" id="SSF46785">
    <property type="entry name" value="Winged helix' DNA-binding domain"/>
    <property type="match status" value="1"/>
</dbReference>
<dbReference type="GO" id="GO:0003677">
    <property type="term" value="F:DNA binding"/>
    <property type="evidence" value="ECO:0007669"/>
    <property type="project" value="InterPro"/>
</dbReference>
<dbReference type="SMART" id="SM00028">
    <property type="entry name" value="TPR"/>
    <property type="match status" value="2"/>
</dbReference>
<dbReference type="InterPro" id="IPR036388">
    <property type="entry name" value="WH-like_DNA-bd_sf"/>
</dbReference>
<feature type="compositionally biased region" description="Low complexity" evidence="1">
    <location>
        <begin position="623"/>
        <end position="640"/>
    </location>
</feature>
<dbReference type="Gene3D" id="1.25.40.10">
    <property type="entry name" value="Tetratricopeptide repeat domain"/>
    <property type="match status" value="1"/>
</dbReference>
<reference evidence="3 4" key="1">
    <citation type="submission" date="2020-08" db="EMBL/GenBank/DDBJ databases">
        <title>Genomic Encyclopedia of Type Strains, Phase III (KMG-III): the genomes of soil and plant-associated and newly described type strains.</title>
        <authorList>
            <person name="Whitman W."/>
        </authorList>
    </citation>
    <scope>NUCLEOTIDE SEQUENCE [LARGE SCALE GENOMIC DNA]</scope>
    <source>
        <strain evidence="3 4">CECT 8640</strain>
    </source>
</reference>
<dbReference type="PANTHER" id="PTHR47691:SF3">
    <property type="entry name" value="HTH-TYPE TRANSCRIPTIONAL REGULATOR RV0890C-RELATED"/>
    <property type="match status" value="1"/>
</dbReference>
<dbReference type="SMART" id="SM00530">
    <property type="entry name" value="HTH_XRE"/>
    <property type="match status" value="1"/>
</dbReference>
<dbReference type="RefSeq" id="WP_184699206.1">
    <property type="nucleotide sequence ID" value="NZ_JACHJN010000023.1"/>
</dbReference>
<dbReference type="PANTHER" id="PTHR47691">
    <property type="entry name" value="REGULATOR-RELATED"/>
    <property type="match status" value="1"/>
</dbReference>
<dbReference type="InterPro" id="IPR011990">
    <property type="entry name" value="TPR-like_helical_dom_sf"/>
</dbReference>
<protein>
    <submittedName>
        <fullName evidence="3">Transcriptional regulator with XRE-family HTH domain</fullName>
    </submittedName>
</protein>
<dbReference type="SUPFAM" id="SSF47413">
    <property type="entry name" value="lambda repressor-like DNA-binding domains"/>
    <property type="match status" value="1"/>
</dbReference>
<dbReference type="Gene3D" id="3.40.50.300">
    <property type="entry name" value="P-loop containing nucleotide triphosphate hydrolases"/>
    <property type="match status" value="1"/>
</dbReference>
<dbReference type="InterPro" id="IPR010982">
    <property type="entry name" value="Lambda_DNA-bd_dom_sf"/>
</dbReference>
<dbReference type="Pfam" id="PF13424">
    <property type="entry name" value="TPR_12"/>
    <property type="match status" value="1"/>
</dbReference>
<comment type="caution">
    <text evidence="3">The sequence shown here is derived from an EMBL/GenBank/DDBJ whole genome shotgun (WGS) entry which is preliminary data.</text>
</comment>
<evidence type="ECO:0000313" key="4">
    <source>
        <dbReference type="Proteomes" id="UP000547510"/>
    </source>
</evidence>
<dbReference type="GO" id="GO:0043531">
    <property type="term" value="F:ADP binding"/>
    <property type="evidence" value="ECO:0007669"/>
    <property type="project" value="InterPro"/>
</dbReference>
<dbReference type="SUPFAM" id="SSF52540">
    <property type="entry name" value="P-loop containing nucleoside triphosphate hydrolases"/>
    <property type="match status" value="1"/>
</dbReference>
<accession>A0A841CTU8</accession>
<dbReference type="CDD" id="cd00093">
    <property type="entry name" value="HTH_XRE"/>
    <property type="match status" value="1"/>
</dbReference>
<sequence length="651" mass="70803">MASVLHGLRLRQARERRDAKLTYRELADLTGLSRSAINEYFTGKVLPPTDRFDVLLDAFGVEEDERRALATARDRVEEHLHAERSGGAPRRRVPRELPPPVSSFTGRSSELAALDHLARTAADPTGSAIAAVCGTAGVGKTALVAHWAHRNRHRFPDGDLYVDLQGYHPDGPVHPAEALARMMRGLGVDDALVPEGLQERAAQYRTLLADRAVLVVLDNASSVDQVRDLLPGGRAFALITSRDSLAGLAVRNGVRRVPLDLLPHDDAVELLRAVLGAERVDAESEAAAALIEHCAHLPLALRIAAEHAASRPGAELAGLAQEVAEEPLALFDEVGDDRTAPRTVFSWSYRHLPEHAATAFRRLGLHPGHDIDVGAVAALCDVDASTARRTLRALSNVSMVTETDRGRFSPHDLLRCYATELVARDDPATTHAALERLISHYCRVVAAAVDLAFPSTRRTPSAVEPADTTVRFESGREAVEWLNHERAALVALTRYAADHGLPEFADALSASLWYYLNSRRHFTDARVVHTCAIRAAQAHRDRIAEARALNHLANVEWMLGRFPAAAEQLRRALELSRDLDSDVTAQTLNGLAVACWMSGQFTEAIPYYRQAVPWAAGSTTSAGSCSARSAPSTSAMAAPPRCSPTWNRRSP</sequence>
<feature type="region of interest" description="Disordered" evidence="1">
    <location>
        <begin position="78"/>
        <end position="105"/>
    </location>
</feature>
<evidence type="ECO:0000259" key="2">
    <source>
        <dbReference type="PROSITE" id="PS50943"/>
    </source>
</evidence>
<dbReference type="Pfam" id="PF13560">
    <property type="entry name" value="HTH_31"/>
    <property type="match status" value="1"/>
</dbReference>
<dbReference type="InterPro" id="IPR036390">
    <property type="entry name" value="WH_DNA-bd_sf"/>
</dbReference>
<dbReference type="AlphaFoldDB" id="A0A841CTU8"/>